<name>A0A4Y2GZH6_ARAVE</name>
<gene>
    <name evidence="1" type="ORF">AVEN_87164_1</name>
</gene>
<protein>
    <submittedName>
        <fullName evidence="1">Uncharacterized protein</fullName>
    </submittedName>
</protein>
<keyword evidence="2" id="KW-1185">Reference proteome</keyword>
<sequence length="160" mass="17155">MNDDHCNSSSAQAGVLMAISGHGPTLPQARTINGSGQAQPLLYPPGKRDPAYCPTATRKTLNRVASIGRVEERRETGIKSTATLGKLSALRLARNSFSTEVQCQMRLPPFLSAPNEIKLCPSPLESSGISRFHNDRSGVWGFSRGDRIDLSGGFSSTSPQ</sequence>
<dbReference type="EMBL" id="BGPR01001652">
    <property type="protein sequence ID" value="GBM58873.1"/>
    <property type="molecule type" value="Genomic_DNA"/>
</dbReference>
<organism evidence="1 2">
    <name type="scientific">Araneus ventricosus</name>
    <name type="common">Orbweaver spider</name>
    <name type="synonym">Epeira ventricosa</name>
    <dbReference type="NCBI Taxonomy" id="182803"/>
    <lineage>
        <taxon>Eukaryota</taxon>
        <taxon>Metazoa</taxon>
        <taxon>Ecdysozoa</taxon>
        <taxon>Arthropoda</taxon>
        <taxon>Chelicerata</taxon>
        <taxon>Arachnida</taxon>
        <taxon>Araneae</taxon>
        <taxon>Araneomorphae</taxon>
        <taxon>Entelegynae</taxon>
        <taxon>Araneoidea</taxon>
        <taxon>Araneidae</taxon>
        <taxon>Araneus</taxon>
    </lineage>
</organism>
<proteinExistence type="predicted"/>
<dbReference type="Proteomes" id="UP000499080">
    <property type="component" value="Unassembled WGS sequence"/>
</dbReference>
<reference evidence="1 2" key="1">
    <citation type="journal article" date="2019" name="Sci. Rep.">
        <title>Orb-weaving spider Araneus ventricosus genome elucidates the spidroin gene catalogue.</title>
        <authorList>
            <person name="Kono N."/>
            <person name="Nakamura H."/>
            <person name="Ohtoshi R."/>
            <person name="Moran D.A.P."/>
            <person name="Shinohara A."/>
            <person name="Yoshida Y."/>
            <person name="Fujiwara M."/>
            <person name="Mori M."/>
            <person name="Tomita M."/>
            <person name="Arakawa K."/>
        </authorList>
    </citation>
    <scope>NUCLEOTIDE SEQUENCE [LARGE SCALE GENOMIC DNA]</scope>
</reference>
<accession>A0A4Y2GZH6</accession>
<evidence type="ECO:0000313" key="2">
    <source>
        <dbReference type="Proteomes" id="UP000499080"/>
    </source>
</evidence>
<dbReference type="AlphaFoldDB" id="A0A4Y2GZH6"/>
<evidence type="ECO:0000313" key="1">
    <source>
        <dbReference type="EMBL" id="GBM58873.1"/>
    </source>
</evidence>
<comment type="caution">
    <text evidence="1">The sequence shown here is derived from an EMBL/GenBank/DDBJ whole genome shotgun (WGS) entry which is preliminary data.</text>
</comment>